<accession>A0A8X8XHS6</accession>
<proteinExistence type="predicted"/>
<dbReference type="InterPro" id="IPR023298">
    <property type="entry name" value="ATPase_P-typ_TM_dom_sf"/>
</dbReference>
<protein>
    <recommendedName>
        <fullName evidence="1">Cation-transporting P-type ATPase N-terminal domain-containing protein</fullName>
    </recommendedName>
</protein>
<evidence type="ECO:0000313" key="3">
    <source>
        <dbReference type="Proteomes" id="UP000298416"/>
    </source>
</evidence>
<sequence>MDFMAEWKSMWPIASTFAAPLLLPNNDPSAPFGPLTFTPSPTFSTTILQSPSLSPCLPPQYPQFSLHRFLQHHCGIPTSDNSAPFFFGSQEADSFLEYHASNSLQLLQIPHKNLVIAFFPAGENFDRVGFSLLSLKGGILEVQSQRGGHSFHLVEQGNVNRQRITCLLVNPVDDCNDEVSVVGHLMLCTKYSVCWYRVRITNKDKHNENYVVDYLGPANAKMLMGKSVECACWSPHMSEECLVLLESGDLLLFDVNHSSARKTNSMSSVNKKVQVSLSGKLGLKEESLPGGQQWFGCKFSWHPRIFIVCHRNEILLVDVRSSVECHVSCLLKLQMLKMSINDGFFSLSRAGSDSFFYIVATESMLLLCDVRKPLIPVLRWTHTIKNPRYITVFRLSELRANAQDAKYKLASESGYCVILGSFWDNDFSLFCYGPDVNGNGSVDSAISKFCNLHYSWGFPSELLMSRSDCACGSCFVREESWKSSLPVWIDWRDKKGLILGFGVLKPQLSVQPSSFGSFGGFTLIRLTSSGKLEAQNYLSAWRSDKVLEAGHKRKRIQLEDIQLYDHSYAECEGVRVYHLKLDFLDAYLEDKLANFISARREKMKESDRTAQKDYIGNKIVFHQEKCHRLNDFGLARIKSSLTTSAVLNAITWPISIHEVASGSTYGALPSNLLQLAFTTYSDFGKYLMSQYVPLEFLEIPDQPKAPPFTFRNPSRRGNLWSTKVKPSDSLVGPVVPAYFLKALNDLCEDDLKEESQLYGEEPEAFSSHSQFKNLCDKVMEVAQEYILSSDVRPQYDSVSLADDTEDMSNHIKKLKLSCHNPSSFVQSPSRMDILKPGCENNIFSTHFFRRSQDLTCDLSKEMVGKEIFDVGCPIELDFDDYTDVFGPTELEMFRTLKKQDLDFQRSFKPYQDYIIFKMGEKAEALDAVLKETFDLENIPIEEVFENLRCTKAGLTTKVAEERLDIFGHNRLEEKKLFWKAIPQGFGVMEAATIMAIALANGEDFVGIIALLVINSIISYVEEIDP</sequence>
<reference evidence="2" key="1">
    <citation type="submission" date="2018-01" db="EMBL/GenBank/DDBJ databases">
        <authorList>
            <person name="Mao J.F."/>
        </authorList>
    </citation>
    <scope>NUCLEOTIDE SEQUENCE</scope>
    <source>
        <strain evidence="2">Huo1</strain>
        <tissue evidence="2">Leaf</tissue>
    </source>
</reference>
<dbReference type="Gene3D" id="1.20.1110.10">
    <property type="entry name" value="Calcium-transporting ATPase, transmembrane domain"/>
    <property type="match status" value="1"/>
</dbReference>
<organism evidence="2">
    <name type="scientific">Salvia splendens</name>
    <name type="common">Scarlet sage</name>
    <dbReference type="NCBI Taxonomy" id="180675"/>
    <lineage>
        <taxon>Eukaryota</taxon>
        <taxon>Viridiplantae</taxon>
        <taxon>Streptophyta</taxon>
        <taxon>Embryophyta</taxon>
        <taxon>Tracheophyta</taxon>
        <taxon>Spermatophyta</taxon>
        <taxon>Magnoliopsida</taxon>
        <taxon>eudicotyledons</taxon>
        <taxon>Gunneridae</taxon>
        <taxon>Pentapetalae</taxon>
        <taxon>asterids</taxon>
        <taxon>lamiids</taxon>
        <taxon>Lamiales</taxon>
        <taxon>Lamiaceae</taxon>
        <taxon>Nepetoideae</taxon>
        <taxon>Mentheae</taxon>
        <taxon>Salviinae</taxon>
        <taxon>Salvia</taxon>
        <taxon>Salvia subgen. Calosphace</taxon>
        <taxon>core Calosphace</taxon>
    </lineage>
</organism>
<feature type="domain" description="Cation-transporting P-type ATPase N-terminal" evidence="1">
    <location>
        <begin position="934"/>
        <end position="1000"/>
    </location>
</feature>
<dbReference type="GO" id="GO:0001164">
    <property type="term" value="F:RNA polymerase I core promoter sequence-specific DNA binding"/>
    <property type="evidence" value="ECO:0007669"/>
    <property type="project" value="TreeGrafter"/>
</dbReference>
<dbReference type="InterPro" id="IPR004014">
    <property type="entry name" value="ATPase_P-typ_cation-transptr_N"/>
</dbReference>
<evidence type="ECO:0000259" key="1">
    <source>
        <dbReference type="SMART" id="SM00831"/>
    </source>
</evidence>
<dbReference type="SUPFAM" id="SSF50978">
    <property type="entry name" value="WD40 repeat-like"/>
    <property type="match status" value="1"/>
</dbReference>
<dbReference type="PANTHER" id="PTHR15319">
    <property type="entry name" value="TATA BOX-BINDING PROTEIN ASSOCIATED FACTOR RNA POLYMERASE I SUBUNIT C"/>
    <property type="match status" value="1"/>
</dbReference>
<dbReference type="PANTHER" id="PTHR15319:SF1">
    <property type="entry name" value="TATA BOX-BINDING PROTEIN-ASSOCIATED FACTOR RNA POLYMERASE I SUBUNIT C"/>
    <property type="match status" value="1"/>
</dbReference>
<evidence type="ECO:0000313" key="2">
    <source>
        <dbReference type="EMBL" id="KAG6412203.1"/>
    </source>
</evidence>
<dbReference type="SMART" id="SM00831">
    <property type="entry name" value="Cation_ATPase_N"/>
    <property type="match status" value="1"/>
</dbReference>
<keyword evidence="3" id="KW-1185">Reference proteome</keyword>
<dbReference type="InterPro" id="IPR038801">
    <property type="entry name" value="TAF1C"/>
</dbReference>
<name>A0A8X8XHS6_SALSN</name>
<dbReference type="SUPFAM" id="SSF81665">
    <property type="entry name" value="Calcium ATPase, transmembrane domain M"/>
    <property type="match status" value="1"/>
</dbReference>
<dbReference type="InterPro" id="IPR036322">
    <property type="entry name" value="WD40_repeat_dom_sf"/>
</dbReference>
<gene>
    <name evidence="2" type="ORF">SASPL_124873</name>
</gene>
<reference evidence="2" key="2">
    <citation type="submission" date="2020-08" db="EMBL/GenBank/DDBJ databases">
        <title>Plant Genome Project.</title>
        <authorList>
            <person name="Zhang R.-G."/>
        </authorList>
    </citation>
    <scope>NUCLEOTIDE SEQUENCE</scope>
    <source>
        <strain evidence="2">Huo1</strain>
        <tissue evidence="2">Leaf</tissue>
    </source>
</reference>
<dbReference type="GO" id="GO:0001650">
    <property type="term" value="C:fibrillar center"/>
    <property type="evidence" value="ECO:0007669"/>
    <property type="project" value="TreeGrafter"/>
</dbReference>
<dbReference type="AlphaFoldDB" id="A0A8X8XHS6"/>
<dbReference type="EMBL" id="PNBA02000009">
    <property type="protein sequence ID" value="KAG6412203.1"/>
    <property type="molecule type" value="Genomic_DNA"/>
</dbReference>
<comment type="caution">
    <text evidence="2">The sequence shown here is derived from an EMBL/GenBank/DDBJ whole genome shotgun (WGS) entry which is preliminary data.</text>
</comment>
<dbReference type="Proteomes" id="UP000298416">
    <property type="component" value="Unassembled WGS sequence"/>
</dbReference>
<dbReference type="Pfam" id="PF00690">
    <property type="entry name" value="Cation_ATPase_N"/>
    <property type="match status" value="1"/>
</dbReference>